<keyword evidence="3" id="KW-1185">Reference proteome</keyword>
<reference evidence="2" key="1">
    <citation type="journal article" date="2023" name="Plant J.">
        <title>The genome of the king protea, Protea cynaroides.</title>
        <authorList>
            <person name="Chang J."/>
            <person name="Duong T.A."/>
            <person name="Schoeman C."/>
            <person name="Ma X."/>
            <person name="Roodt D."/>
            <person name="Barker N."/>
            <person name="Li Z."/>
            <person name="Van de Peer Y."/>
            <person name="Mizrachi E."/>
        </authorList>
    </citation>
    <scope>NUCLEOTIDE SEQUENCE</scope>
    <source>
        <tissue evidence="2">Young leaves</tissue>
    </source>
</reference>
<evidence type="ECO:0000313" key="2">
    <source>
        <dbReference type="EMBL" id="KAJ4980384.1"/>
    </source>
</evidence>
<accession>A0A9Q0R292</accession>
<dbReference type="EMBL" id="JAMYWD010000001">
    <property type="protein sequence ID" value="KAJ4980384.1"/>
    <property type="molecule type" value="Genomic_DNA"/>
</dbReference>
<evidence type="ECO:0000313" key="3">
    <source>
        <dbReference type="Proteomes" id="UP001141806"/>
    </source>
</evidence>
<proteinExistence type="predicted"/>
<evidence type="ECO:0000256" key="1">
    <source>
        <dbReference type="SAM" id="MobiDB-lite"/>
    </source>
</evidence>
<dbReference type="AlphaFoldDB" id="A0A9Q0R292"/>
<comment type="caution">
    <text evidence="2">The sequence shown here is derived from an EMBL/GenBank/DDBJ whole genome shotgun (WGS) entry which is preliminary data.</text>
</comment>
<organism evidence="2 3">
    <name type="scientific">Protea cynaroides</name>
    <dbReference type="NCBI Taxonomy" id="273540"/>
    <lineage>
        <taxon>Eukaryota</taxon>
        <taxon>Viridiplantae</taxon>
        <taxon>Streptophyta</taxon>
        <taxon>Embryophyta</taxon>
        <taxon>Tracheophyta</taxon>
        <taxon>Spermatophyta</taxon>
        <taxon>Magnoliopsida</taxon>
        <taxon>Proteales</taxon>
        <taxon>Proteaceae</taxon>
        <taxon>Protea</taxon>
    </lineage>
</organism>
<protein>
    <submittedName>
        <fullName evidence="2">Uncharacterized protein</fullName>
    </submittedName>
</protein>
<sequence length="235" mass="25379">MVSSLLPPPLWPPSSVACMAPPLLVHDRQVHAQESSLLLEMEPPQSVFGSRTIPCTSNLHPVNPNPSPPPSLTKTCNINPSPLSIPLPLVNQNVSVPPSDVVSSLAVNIETHSCSVFEPYFRYLLRQPPIFPSPPSPLSPSTISLNPSTSNLHRGRRKEKSISSDLIPSSPGSSGVYLANYRCVSPRALAISSKSPCSTDPIPLAILPPPYIAGCDKVYQSEEAWFARSKDSHYC</sequence>
<gene>
    <name evidence="2" type="ORF">NE237_031221</name>
</gene>
<feature type="region of interest" description="Disordered" evidence="1">
    <location>
        <begin position="146"/>
        <end position="170"/>
    </location>
</feature>
<dbReference type="Proteomes" id="UP001141806">
    <property type="component" value="Unassembled WGS sequence"/>
</dbReference>
<name>A0A9Q0R292_9MAGN</name>